<sequence>MSDDTTDHGAATPPSPGAVWDQRYADTDWPSEPDDALVELAAGLPPGRALDLGCGPGRNAIWLARQGWTVTGIDASAVGLRIAGERAREAGVTLELVQADVLTYTPPPASVDLVVVANLHFAPGEREGFFSRAAMGVRPGGHLYVNGHHLDALGLAGPPVPERLYTEELLADLLAPLEVVVSRRERPAHDGGRPLVDAVAWATVPPDGGEAR</sequence>
<feature type="domain" description="Methyltransferase" evidence="3">
    <location>
        <begin position="50"/>
        <end position="141"/>
    </location>
</feature>
<dbReference type="InterPro" id="IPR029063">
    <property type="entry name" value="SAM-dependent_MTases_sf"/>
</dbReference>
<dbReference type="Pfam" id="PF13649">
    <property type="entry name" value="Methyltransf_25"/>
    <property type="match status" value="1"/>
</dbReference>
<evidence type="ECO:0000256" key="2">
    <source>
        <dbReference type="SAM" id="MobiDB-lite"/>
    </source>
</evidence>
<keyword evidence="4" id="KW-0489">Methyltransferase</keyword>
<dbReference type="SUPFAM" id="SSF53335">
    <property type="entry name" value="S-adenosyl-L-methionine-dependent methyltransferases"/>
    <property type="match status" value="1"/>
</dbReference>
<dbReference type="Proteomes" id="UP000437736">
    <property type="component" value="Unassembled WGS sequence"/>
</dbReference>
<dbReference type="GO" id="GO:0008168">
    <property type="term" value="F:methyltransferase activity"/>
    <property type="evidence" value="ECO:0007669"/>
    <property type="project" value="UniProtKB-KW"/>
</dbReference>
<gene>
    <name evidence="4" type="ORF">GHK86_12580</name>
</gene>
<dbReference type="EMBL" id="WJHE01000635">
    <property type="protein sequence ID" value="MST33552.1"/>
    <property type="molecule type" value="Genomic_DNA"/>
</dbReference>
<proteinExistence type="predicted"/>
<reference evidence="4 5" key="1">
    <citation type="submission" date="2019-11" db="EMBL/GenBank/DDBJ databases">
        <title>Acidiferrimicrobium australis gen. nov., sp. nov., an acidophilic and obligately heterotrophic, member of the Actinobacteria that catalyses dissimilatory oxido- reduction of iron isolated from metal-rich acidic water in Chile.</title>
        <authorList>
            <person name="Gonzalez D."/>
            <person name="Huber K."/>
            <person name="Hedrich S."/>
            <person name="Rojas-Villalobos C."/>
            <person name="Quatrini R."/>
            <person name="Dinamarca M.A."/>
            <person name="Schwarz A."/>
            <person name="Canales C."/>
            <person name="Nancucheo I."/>
        </authorList>
    </citation>
    <scope>NUCLEOTIDE SEQUENCE [LARGE SCALE GENOMIC DNA]</scope>
    <source>
        <strain evidence="4 5">USS-CCA1</strain>
    </source>
</reference>
<dbReference type="InterPro" id="IPR041698">
    <property type="entry name" value="Methyltransf_25"/>
</dbReference>
<name>A0ABW9QW92_9ACTN</name>
<evidence type="ECO:0000313" key="4">
    <source>
        <dbReference type="EMBL" id="MST33552.1"/>
    </source>
</evidence>
<dbReference type="GO" id="GO:0032259">
    <property type="term" value="P:methylation"/>
    <property type="evidence" value="ECO:0007669"/>
    <property type="project" value="UniProtKB-KW"/>
</dbReference>
<evidence type="ECO:0000256" key="1">
    <source>
        <dbReference type="ARBA" id="ARBA00022679"/>
    </source>
</evidence>
<accession>A0ABW9QW92</accession>
<protein>
    <submittedName>
        <fullName evidence="4">Methyltransferase domain-containing protein</fullName>
    </submittedName>
</protein>
<evidence type="ECO:0000313" key="5">
    <source>
        <dbReference type="Proteomes" id="UP000437736"/>
    </source>
</evidence>
<dbReference type="Gene3D" id="3.40.50.150">
    <property type="entry name" value="Vaccinia Virus protein VP39"/>
    <property type="match status" value="1"/>
</dbReference>
<dbReference type="CDD" id="cd02440">
    <property type="entry name" value="AdoMet_MTases"/>
    <property type="match status" value="1"/>
</dbReference>
<feature type="region of interest" description="Disordered" evidence="2">
    <location>
        <begin position="1"/>
        <end position="22"/>
    </location>
</feature>
<evidence type="ECO:0000259" key="3">
    <source>
        <dbReference type="Pfam" id="PF13649"/>
    </source>
</evidence>
<keyword evidence="1" id="KW-0808">Transferase</keyword>
<organism evidence="4 5">
    <name type="scientific">Acidiferrimicrobium australe</name>
    <dbReference type="NCBI Taxonomy" id="2664430"/>
    <lineage>
        <taxon>Bacteria</taxon>
        <taxon>Bacillati</taxon>
        <taxon>Actinomycetota</taxon>
        <taxon>Acidimicrobiia</taxon>
        <taxon>Acidimicrobiales</taxon>
        <taxon>Acidimicrobiaceae</taxon>
        <taxon>Acidiferrimicrobium</taxon>
    </lineage>
</organism>
<dbReference type="PANTHER" id="PTHR43861">
    <property type="entry name" value="TRANS-ACONITATE 2-METHYLTRANSFERASE-RELATED"/>
    <property type="match status" value="1"/>
</dbReference>
<keyword evidence="5" id="KW-1185">Reference proteome</keyword>
<dbReference type="PANTHER" id="PTHR43861:SF3">
    <property type="entry name" value="PUTATIVE (AFU_ORTHOLOGUE AFUA_2G14390)-RELATED"/>
    <property type="match status" value="1"/>
</dbReference>
<comment type="caution">
    <text evidence="4">The sequence shown here is derived from an EMBL/GenBank/DDBJ whole genome shotgun (WGS) entry which is preliminary data.</text>
</comment>